<evidence type="ECO:0000313" key="2">
    <source>
        <dbReference type="Proteomes" id="UP001215598"/>
    </source>
</evidence>
<feature type="non-terminal residue" evidence="1">
    <location>
        <position position="1"/>
    </location>
</feature>
<accession>A0AAD7IXL5</accession>
<sequence length="108" mass="11369">IGAGGLSPSPFIVESLRVFSFEDVARFSGVTLTPSASRTAEIQAQGGIGEAIVVFRITAGKKALFDTQRHTIMEIPLGTDSPTAVWKAITKGVINGDIPLSSLSHMVE</sequence>
<proteinExistence type="predicted"/>
<feature type="non-terminal residue" evidence="1">
    <location>
        <position position="108"/>
    </location>
</feature>
<dbReference type="EMBL" id="JARKIB010000058">
    <property type="protein sequence ID" value="KAJ7752580.1"/>
    <property type="molecule type" value="Genomic_DNA"/>
</dbReference>
<gene>
    <name evidence="1" type="ORF">B0H16DRAFT_1280458</name>
</gene>
<organism evidence="1 2">
    <name type="scientific">Mycena metata</name>
    <dbReference type="NCBI Taxonomy" id="1033252"/>
    <lineage>
        <taxon>Eukaryota</taxon>
        <taxon>Fungi</taxon>
        <taxon>Dikarya</taxon>
        <taxon>Basidiomycota</taxon>
        <taxon>Agaricomycotina</taxon>
        <taxon>Agaricomycetes</taxon>
        <taxon>Agaricomycetidae</taxon>
        <taxon>Agaricales</taxon>
        <taxon>Marasmiineae</taxon>
        <taxon>Mycenaceae</taxon>
        <taxon>Mycena</taxon>
    </lineage>
</organism>
<comment type="caution">
    <text evidence="1">The sequence shown here is derived from an EMBL/GenBank/DDBJ whole genome shotgun (WGS) entry which is preliminary data.</text>
</comment>
<protein>
    <submittedName>
        <fullName evidence="1">Uncharacterized protein</fullName>
    </submittedName>
</protein>
<reference evidence="1" key="1">
    <citation type="submission" date="2023-03" db="EMBL/GenBank/DDBJ databases">
        <title>Massive genome expansion in bonnet fungi (Mycena s.s.) driven by repeated elements and novel gene families across ecological guilds.</title>
        <authorList>
            <consortium name="Lawrence Berkeley National Laboratory"/>
            <person name="Harder C.B."/>
            <person name="Miyauchi S."/>
            <person name="Viragh M."/>
            <person name="Kuo A."/>
            <person name="Thoen E."/>
            <person name="Andreopoulos B."/>
            <person name="Lu D."/>
            <person name="Skrede I."/>
            <person name="Drula E."/>
            <person name="Henrissat B."/>
            <person name="Morin E."/>
            <person name="Kohler A."/>
            <person name="Barry K."/>
            <person name="LaButti K."/>
            <person name="Morin E."/>
            <person name="Salamov A."/>
            <person name="Lipzen A."/>
            <person name="Mereny Z."/>
            <person name="Hegedus B."/>
            <person name="Baldrian P."/>
            <person name="Stursova M."/>
            <person name="Weitz H."/>
            <person name="Taylor A."/>
            <person name="Grigoriev I.V."/>
            <person name="Nagy L.G."/>
            <person name="Martin F."/>
            <person name="Kauserud H."/>
        </authorList>
    </citation>
    <scope>NUCLEOTIDE SEQUENCE</scope>
    <source>
        <strain evidence="1">CBHHK182m</strain>
    </source>
</reference>
<dbReference type="Proteomes" id="UP001215598">
    <property type="component" value="Unassembled WGS sequence"/>
</dbReference>
<evidence type="ECO:0000313" key="1">
    <source>
        <dbReference type="EMBL" id="KAJ7752580.1"/>
    </source>
</evidence>
<dbReference type="AlphaFoldDB" id="A0AAD7IXL5"/>
<name>A0AAD7IXL5_9AGAR</name>
<keyword evidence="2" id="KW-1185">Reference proteome</keyword>